<protein>
    <recommendedName>
        <fullName evidence="3">Ribbon-helix-helix protein CopG domain-containing protein</fullName>
    </recommendedName>
</protein>
<name>A0ABX2YD22_9BACT</name>
<gene>
    <name evidence="1" type="ORF">AAX28_01867</name>
</gene>
<evidence type="ECO:0008006" key="3">
    <source>
        <dbReference type="Google" id="ProtNLM"/>
    </source>
</evidence>
<dbReference type="Proteomes" id="UP000093159">
    <property type="component" value="Unassembled WGS sequence"/>
</dbReference>
<comment type="caution">
    <text evidence="1">The sequence shown here is derived from an EMBL/GenBank/DDBJ whole genome shotgun (WGS) entry which is preliminary data.</text>
</comment>
<evidence type="ECO:0000313" key="2">
    <source>
        <dbReference type="Proteomes" id="UP000093159"/>
    </source>
</evidence>
<evidence type="ECO:0000313" key="1">
    <source>
        <dbReference type="EMBL" id="OCL90380.1"/>
    </source>
</evidence>
<accession>A0ABX2YD22</accession>
<organism evidence="1 2">
    <name type="scientific">Arcobacter porcinus</name>
    <dbReference type="NCBI Taxonomy" id="1935204"/>
    <lineage>
        <taxon>Bacteria</taxon>
        <taxon>Pseudomonadati</taxon>
        <taxon>Campylobacterota</taxon>
        <taxon>Epsilonproteobacteria</taxon>
        <taxon>Campylobacterales</taxon>
        <taxon>Arcobacteraceae</taxon>
        <taxon>Arcobacter</taxon>
    </lineage>
</organism>
<sequence length="189" mass="22771">MKNIRIEIRLDSEEEKEELFKIAKKEGYKTFSEFFRARMKRDFSNIYRMQLDNININSENNNLNKYIKFNVTEEDKALFTKKAFDEGYENISTFARERLKSSLSEDYKNEIEQLEKLRIDTIKTRQVAYSLSNHLNQILKAYNSGEHPSKWIERDLYNREHLKPEISYLIKQNKSIIETLDKIIDKRKV</sequence>
<reference evidence="1 2" key="1">
    <citation type="submission" date="2015-05" db="EMBL/GenBank/DDBJ databases">
        <authorList>
            <person name="Rovetto F."/>
            <person name="Cocolin L."/>
            <person name="Illeghems K."/>
            <person name="Van Nieuwerburgh F."/>
            <person name="Houf K."/>
        </authorList>
    </citation>
    <scope>NUCLEOTIDE SEQUENCE [LARGE SCALE GENOMIC DNA]</scope>
    <source>
        <strain evidence="1 2">117434</strain>
    </source>
</reference>
<keyword evidence="2" id="KW-1185">Reference proteome</keyword>
<proteinExistence type="predicted"/>
<dbReference type="RefSeq" id="WP_066174013.1">
    <property type="nucleotide sequence ID" value="NZ_JANJGF010000005.1"/>
</dbReference>
<dbReference type="EMBL" id="LDIR01000004">
    <property type="protein sequence ID" value="OCL90380.1"/>
    <property type="molecule type" value="Genomic_DNA"/>
</dbReference>